<dbReference type="OrthoDB" id="425354at2759"/>
<comment type="caution">
    <text evidence="1">The sequence shown here is derived from an EMBL/GenBank/DDBJ whole genome shotgun (WGS) entry which is preliminary data.</text>
</comment>
<protein>
    <recommendedName>
        <fullName evidence="3">LCCL domain-containing protein</fullName>
    </recommendedName>
</protein>
<proteinExistence type="predicted"/>
<reference evidence="1" key="1">
    <citation type="submission" date="2020-03" db="EMBL/GenBank/DDBJ databases">
        <title>Draft Genome Sequence of Cylindrodendrum hubeiense.</title>
        <authorList>
            <person name="Buettner E."/>
            <person name="Kellner H."/>
        </authorList>
    </citation>
    <scope>NUCLEOTIDE SEQUENCE</scope>
    <source>
        <strain evidence="1">IHI 201604</strain>
    </source>
</reference>
<sequence>MAAPPAKTINDLNGNWIMNKSLSDSSEPVLALQGIGWMTRKAIGLATISIAVNQYQAPPKAPNTSTDIVTHIDIVQSASGLSSTTENRCIDNTFRDNSDWLFGTVKSRSAFVSLDEVDDEFLKKGWLIEGEGKQFVKSYVESQGNGWIATQIWGFETIDGERRYCRHVMVTKGDERVQIRLVYDYVLE</sequence>
<organism evidence="1 2">
    <name type="scientific">Cylindrodendrum hubeiense</name>
    <dbReference type="NCBI Taxonomy" id="595255"/>
    <lineage>
        <taxon>Eukaryota</taxon>
        <taxon>Fungi</taxon>
        <taxon>Dikarya</taxon>
        <taxon>Ascomycota</taxon>
        <taxon>Pezizomycotina</taxon>
        <taxon>Sordariomycetes</taxon>
        <taxon>Hypocreomycetidae</taxon>
        <taxon>Hypocreales</taxon>
        <taxon>Nectriaceae</taxon>
        <taxon>Cylindrodendrum</taxon>
    </lineage>
</organism>
<dbReference type="Proteomes" id="UP000722485">
    <property type="component" value="Unassembled WGS sequence"/>
</dbReference>
<evidence type="ECO:0008006" key="3">
    <source>
        <dbReference type="Google" id="ProtNLM"/>
    </source>
</evidence>
<gene>
    <name evidence="1" type="ORF">G7Z17_g10125</name>
</gene>
<dbReference type="PANTHER" id="PTHR38115">
    <property type="entry name" value="LIPOCALIN-LIKE DOMAIN-CONTAINING PROTEIN"/>
    <property type="match status" value="1"/>
</dbReference>
<dbReference type="AlphaFoldDB" id="A0A9P5H7R4"/>
<dbReference type="PANTHER" id="PTHR38115:SF1">
    <property type="entry name" value="LIPOCALIN-LIKE DOMAIN-CONTAINING PROTEIN"/>
    <property type="match status" value="1"/>
</dbReference>
<accession>A0A9P5H7R4</accession>
<evidence type="ECO:0000313" key="1">
    <source>
        <dbReference type="EMBL" id="KAF7544206.1"/>
    </source>
</evidence>
<evidence type="ECO:0000313" key="2">
    <source>
        <dbReference type="Proteomes" id="UP000722485"/>
    </source>
</evidence>
<name>A0A9P5H7R4_9HYPO</name>
<dbReference type="InterPro" id="IPR053037">
    <property type="entry name" value="Pericyclase_pydY-like"/>
</dbReference>
<keyword evidence="2" id="KW-1185">Reference proteome</keyword>
<dbReference type="EMBL" id="JAANBB010000316">
    <property type="protein sequence ID" value="KAF7544206.1"/>
    <property type="molecule type" value="Genomic_DNA"/>
</dbReference>